<feature type="region of interest" description="Disordered" evidence="2">
    <location>
        <begin position="392"/>
        <end position="412"/>
    </location>
</feature>
<evidence type="ECO:0000313" key="4">
    <source>
        <dbReference type="EMBL" id="CAB9510973.1"/>
    </source>
</evidence>
<keyword evidence="3" id="KW-1133">Transmembrane helix</keyword>
<dbReference type="Proteomes" id="UP001153069">
    <property type="component" value="Unassembled WGS sequence"/>
</dbReference>
<feature type="coiled-coil region" evidence="1">
    <location>
        <begin position="152"/>
        <end position="243"/>
    </location>
</feature>
<keyword evidence="5" id="KW-1185">Reference proteome</keyword>
<gene>
    <name evidence="4" type="ORF">SEMRO_461_G147840.1</name>
</gene>
<keyword evidence="1" id="KW-0175">Coiled coil</keyword>
<dbReference type="EMBL" id="CAICTM010000460">
    <property type="protein sequence ID" value="CAB9510973.1"/>
    <property type="molecule type" value="Genomic_DNA"/>
</dbReference>
<keyword evidence="3" id="KW-0472">Membrane</keyword>
<protein>
    <submittedName>
        <fullName evidence="4">Uncharacterized protein</fullName>
    </submittedName>
</protein>
<reference evidence="4" key="1">
    <citation type="submission" date="2020-06" db="EMBL/GenBank/DDBJ databases">
        <authorList>
            <consortium name="Plant Systems Biology data submission"/>
        </authorList>
    </citation>
    <scope>NUCLEOTIDE SEQUENCE</scope>
    <source>
        <strain evidence="4">D6</strain>
    </source>
</reference>
<accession>A0A9N8HHR9</accession>
<dbReference type="AlphaFoldDB" id="A0A9N8HHR9"/>
<name>A0A9N8HHR9_9STRA</name>
<organism evidence="4 5">
    <name type="scientific">Seminavis robusta</name>
    <dbReference type="NCBI Taxonomy" id="568900"/>
    <lineage>
        <taxon>Eukaryota</taxon>
        <taxon>Sar</taxon>
        <taxon>Stramenopiles</taxon>
        <taxon>Ochrophyta</taxon>
        <taxon>Bacillariophyta</taxon>
        <taxon>Bacillariophyceae</taxon>
        <taxon>Bacillariophycidae</taxon>
        <taxon>Naviculales</taxon>
        <taxon>Naviculaceae</taxon>
        <taxon>Seminavis</taxon>
    </lineage>
</organism>
<proteinExistence type="predicted"/>
<evidence type="ECO:0000256" key="1">
    <source>
        <dbReference type="SAM" id="Coils"/>
    </source>
</evidence>
<evidence type="ECO:0000256" key="2">
    <source>
        <dbReference type="SAM" id="MobiDB-lite"/>
    </source>
</evidence>
<feature type="region of interest" description="Disordered" evidence="2">
    <location>
        <begin position="1"/>
        <end position="56"/>
    </location>
</feature>
<evidence type="ECO:0000256" key="3">
    <source>
        <dbReference type="SAM" id="Phobius"/>
    </source>
</evidence>
<comment type="caution">
    <text evidence="4">The sequence shown here is derived from an EMBL/GenBank/DDBJ whole genome shotgun (WGS) entry which is preliminary data.</text>
</comment>
<feature type="transmembrane region" description="Helical" evidence="3">
    <location>
        <begin position="109"/>
        <end position="130"/>
    </location>
</feature>
<evidence type="ECO:0000313" key="5">
    <source>
        <dbReference type="Proteomes" id="UP001153069"/>
    </source>
</evidence>
<keyword evidence="3" id="KW-0812">Transmembrane</keyword>
<feature type="compositionally biased region" description="Basic and acidic residues" evidence="2">
    <location>
        <begin position="18"/>
        <end position="32"/>
    </location>
</feature>
<sequence>MSKFLHKFGGMMNSQEVGRSRQTEMHEKKTAMEVEDEEAVPIEAENYSSGVETSEDDEEAYEEEEVCEVDDTLSCTQVNDGFMSNNISASEEEMGMGFAKLGTGYDSTMVVSLTLSSVLILTLLGWNVGFRRKQRRRNRRWKNDSQMILTKVEDVVAQLEDRDEQVDVLKQQIKLQEAAAAKEKEDLQKEFSNVLKTKDEEYQALRTTLEELSNQQKDTDARLERVTAELNRSMEAQQDYECQLLEQKLHASQLNTTLAERDATIEGLQQTSTAQLARIQELHQKIKADAVKAEEIIGDLTSERDERFAILQQENDAIKSTVMGMLKSTQEKYDADKMTLKREMGKRDAKIVSLQEELWKSNALLKRLKTNGSVDQSALSQSMRNLISEIKETKDAAAEATGKGPKERRSSTYDAAEAILEENGECDEFKALETLLSRRRPNK</sequence>